<name>A0A1J1HS46_9DIPT</name>
<keyword evidence="3" id="KW-1185">Reference proteome</keyword>
<evidence type="ECO:0000313" key="3">
    <source>
        <dbReference type="Proteomes" id="UP000183832"/>
    </source>
</evidence>
<gene>
    <name evidence="2" type="ORF">CLUMA_CG004085</name>
</gene>
<proteinExistence type="predicted"/>
<keyword evidence="1" id="KW-1133">Transmembrane helix</keyword>
<feature type="transmembrane region" description="Helical" evidence="1">
    <location>
        <begin position="89"/>
        <end position="108"/>
    </location>
</feature>
<dbReference type="AlphaFoldDB" id="A0A1J1HS46"/>
<reference evidence="2 3" key="1">
    <citation type="submission" date="2015-04" db="EMBL/GenBank/DDBJ databases">
        <authorList>
            <person name="Syromyatnikov M.Y."/>
            <person name="Popov V.N."/>
        </authorList>
    </citation>
    <scope>NUCLEOTIDE SEQUENCE [LARGE SCALE GENOMIC DNA]</scope>
</reference>
<sequence>MTIIVKILDKTNWRHCHLTTLNNSGPFSKSQNANSKNNLTFNISADRSNSMGSRETEAVHKNSRWCTFKWESLWCTVSPRCVYITITEMIIFLLLRILFCFLTPYLHLPAFQC</sequence>
<evidence type="ECO:0000256" key="1">
    <source>
        <dbReference type="SAM" id="Phobius"/>
    </source>
</evidence>
<dbReference type="EMBL" id="CVRI01000018">
    <property type="protein sequence ID" value="CRK90346.1"/>
    <property type="molecule type" value="Genomic_DNA"/>
</dbReference>
<protein>
    <submittedName>
        <fullName evidence="2">CLUMA_CG004085, isoform A</fullName>
    </submittedName>
</protein>
<dbReference type="Proteomes" id="UP000183832">
    <property type="component" value="Unassembled WGS sequence"/>
</dbReference>
<accession>A0A1J1HS46</accession>
<keyword evidence="1" id="KW-0472">Membrane</keyword>
<organism evidence="2 3">
    <name type="scientific">Clunio marinus</name>
    <dbReference type="NCBI Taxonomy" id="568069"/>
    <lineage>
        <taxon>Eukaryota</taxon>
        <taxon>Metazoa</taxon>
        <taxon>Ecdysozoa</taxon>
        <taxon>Arthropoda</taxon>
        <taxon>Hexapoda</taxon>
        <taxon>Insecta</taxon>
        <taxon>Pterygota</taxon>
        <taxon>Neoptera</taxon>
        <taxon>Endopterygota</taxon>
        <taxon>Diptera</taxon>
        <taxon>Nematocera</taxon>
        <taxon>Chironomoidea</taxon>
        <taxon>Chironomidae</taxon>
        <taxon>Clunio</taxon>
    </lineage>
</organism>
<evidence type="ECO:0000313" key="2">
    <source>
        <dbReference type="EMBL" id="CRK90346.1"/>
    </source>
</evidence>
<keyword evidence="1" id="KW-0812">Transmembrane</keyword>